<dbReference type="Gene3D" id="1.10.10.10">
    <property type="entry name" value="Winged helix-like DNA-binding domain superfamily/Winged helix DNA-binding domain"/>
    <property type="match status" value="1"/>
</dbReference>
<feature type="modified residue" description="4-aspartylphosphate" evidence="6">
    <location>
        <position position="51"/>
    </location>
</feature>
<keyword evidence="1 6" id="KW-0597">Phosphoprotein</keyword>
<dbReference type="CDD" id="cd00383">
    <property type="entry name" value="trans_reg_C"/>
    <property type="match status" value="1"/>
</dbReference>
<evidence type="ECO:0000256" key="6">
    <source>
        <dbReference type="PROSITE-ProRule" id="PRU00169"/>
    </source>
</evidence>
<reference evidence="10" key="1">
    <citation type="submission" date="2022-11" db="EMBL/GenBank/DDBJ databases">
        <title>Minimal conservation of predation-associated metabolite biosynthetic gene clusters underscores biosynthetic potential of Myxococcota including descriptions for ten novel species: Archangium lansinium sp. nov., Myxococcus landrumus sp. nov., Nannocystis bai.</title>
        <authorList>
            <person name="Ahearne A."/>
            <person name="Stevens C."/>
            <person name="Dowd S."/>
        </authorList>
    </citation>
    <scope>NUCLEOTIDE SEQUENCE</scope>
    <source>
        <strain evidence="10">Fl3</strain>
    </source>
</reference>
<evidence type="ECO:0000259" key="9">
    <source>
        <dbReference type="PROSITE" id="PS51755"/>
    </source>
</evidence>
<sequence>MRILLIEDNERLVRALEQGFSEEGIAVVHAPTAAAALEQSRGASLDAIVLDLGLPDMDGMVLLERLRGERLHIPVLVLTARDAIESRVAALDAGADDYVIKPFEFAELLARLRALTRRAGGPRWAAVAEGEVTLDDEFGVRHGEVRVVLTPREHALLAYLLRRRFEVVPRIDILREVFGYSHDPGTNAIDVHLAHLRRKLADLPIALDTVRGAGFRARVTEA</sequence>
<feature type="domain" description="OmpR/PhoB-type" evidence="9">
    <location>
        <begin position="114"/>
        <end position="219"/>
    </location>
</feature>
<keyword evidence="11" id="KW-1185">Reference proteome</keyword>
<proteinExistence type="predicted"/>
<evidence type="ECO:0000256" key="2">
    <source>
        <dbReference type="ARBA" id="ARBA00023012"/>
    </source>
</evidence>
<evidence type="ECO:0000256" key="4">
    <source>
        <dbReference type="ARBA" id="ARBA00023125"/>
    </source>
</evidence>
<keyword evidence="2" id="KW-0902">Two-component regulatory system</keyword>
<evidence type="ECO:0000256" key="3">
    <source>
        <dbReference type="ARBA" id="ARBA00023015"/>
    </source>
</evidence>
<dbReference type="Pfam" id="PF00486">
    <property type="entry name" value="Trans_reg_C"/>
    <property type="match status" value="1"/>
</dbReference>
<dbReference type="Pfam" id="PF00072">
    <property type="entry name" value="Response_reg"/>
    <property type="match status" value="1"/>
</dbReference>
<evidence type="ECO:0000256" key="1">
    <source>
        <dbReference type="ARBA" id="ARBA00022553"/>
    </source>
</evidence>
<dbReference type="RefSeq" id="WP_269039826.1">
    <property type="nucleotide sequence ID" value="NZ_CP114040.1"/>
</dbReference>
<dbReference type="InterPro" id="IPR016032">
    <property type="entry name" value="Sig_transdc_resp-reg_C-effctor"/>
</dbReference>
<feature type="DNA-binding region" description="OmpR/PhoB-type" evidence="7">
    <location>
        <begin position="114"/>
        <end position="219"/>
    </location>
</feature>
<dbReference type="InterPro" id="IPR001867">
    <property type="entry name" value="OmpR/PhoB-type_DNA-bd"/>
</dbReference>
<dbReference type="CDD" id="cd17624">
    <property type="entry name" value="REC_OmpR_PmrA-like"/>
    <property type="match status" value="1"/>
</dbReference>
<keyword evidence="5" id="KW-0804">Transcription</keyword>
<dbReference type="PANTHER" id="PTHR48111">
    <property type="entry name" value="REGULATOR OF RPOS"/>
    <property type="match status" value="1"/>
</dbReference>
<name>A0ABY7HDU8_9BACT</name>
<dbReference type="Gene3D" id="6.10.250.690">
    <property type="match status" value="1"/>
</dbReference>
<dbReference type="SUPFAM" id="SSF52172">
    <property type="entry name" value="CheY-like"/>
    <property type="match status" value="1"/>
</dbReference>
<evidence type="ECO:0000256" key="7">
    <source>
        <dbReference type="PROSITE-ProRule" id="PRU01091"/>
    </source>
</evidence>
<gene>
    <name evidence="10" type="ORF">O0S08_15010</name>
</gene>
<feature type="domain" description="Response regulatory" evidence="8">
    <location>
        <begin position="2"/>
        <end position="116"/>
    </location>
</feature>
<dbReference type="InterPro" id="IPR039420">
    <property type="entry name" value="WalR-like"/>
</dbReference>
<keyword evidence="3" id="KW-0805">Transcription regulation</keyword>
<dbReference type="PROSITE" id="PS51755">
    <property type="entry name" value="OMPR_PHOB"/>
    <property type="match status" value="1"/>
</dbReference>
<dbReference type="Proteomes" id="UP001164459">
    <property type="component" value="Chromosome"/>
</dbReference>
<dbReference type="PANTHER" id="PTHR48111:SF1">
    <property type="entry name" value="TWO-COMPONENT RESPONSE REGULATOR ORR33"/>
    <property type="match status" value="1"/>
</dbReference>
<dbReference type="InterPro" id="IPR011006">
    <property type="entry name" value="CheY-like_superfamily"/>
</dbReference>
<dbReference type="SMART" id="SM00862">
    <property type="entry name" value="Trans_reg_C"/>
    <property type="match status" value="1"/>
</dbReference>
<dbReference type="PROSITE" id="PS50110">
    <property type="entry name" value="RESPONSE_REGULATORY"/>
    <property type="match status" value="1"/>
</dbReference>
<dbReference type="SUPFAM" id="SSF46894">
    <property type="entry name" value="C-terminal effector domain of the bipartite response regulators"/>
    <property type="match status" value="1"/>
</dbReference>
<dbReference type="Gene3D" id="3.40.50.2300">
    <property type="match status" value="1"/>
</dbReference>
<dbReference type="InterPro" id="IPR036388">
    <property type="entry name" value="WH-like_DNA-bd_sf"/>
</dbReference>
<organism evidence="10 11">
    <name type="scientific">Nannocystis punicea</name>
    <dbReference type="NCBI Taxonomy" id="2995304"/>
    <lineage>
        <taxon>Bacteria</taxon>
        <taxon>Pseudomonadati</taxon>
        <taxon>Myxococcota</taxon>
        <taxon>Polyangia</taxon>
        <taxon>Nannocystales</taxon>
        <taxon>Nannocystaceae</taxon>
        <taxon>Nannocystis</taxon>
    </lineage>
</organism>
<evidence type="ECO:0000259" key="8">
    <source>
        <dbReference type="PROSITE" id="PS50110"/>
    </source>
</evidence>
<dbReference type="SMART" id="SM00448">
    <property type="entry name" value="REC"/>
    <property type="match status" value="1"/>
</dbReference>
<protein>
    <submittedName>
        <fullName evidence="10">Response regulator transcription factor</fullName>
    </submittedName>
</protein>
<dbReference type="InterPro" id="IPR001789">
    <property type="entry name" value="Sig_transdc_resp-reg_receiver"/>
</dbReference>
<keyword evidence="4 7" id="KW-0238">DNA-binding</keyword>
<evidence type="ECO:0000313" key="11">
    <source>
        <dbReference type="Proteomes" id="UP001164459"/>
    </source>
</evidence>
<evidence type="ECO:0000256" key="5">
    <source>
        <dbReference type="ARBA" id="ARBA00023163"/>
    </source>
</evidence>
<accession>A0ABY7HDU8</accession>
<evidence type="ECO:0000313" key="10">
    <source>
        <dbReference type="EMBL" id="WAS97454.1"/>
    </source>
</evidence>
<dbReference type="EMBL" id="CP114040">
    <property type="protein sequence ID" value="WAS97454.1"/>
    <property type="molecule type" value="Genomic_DNA"/>
</dbReference>